<sequence>MAVGHYDVTRTRLARSSSGNSRRRTQHLSLRAGPMVLDLAFRWHRPARRDDGRRAAIGRWHRGAASAWRSSVGGSPTATGAFSGREQPRARNAGRPIGRSDSRKRPTVSCRTTWPPLPIAQQQVRTHGCLPEAAEAAKKQRRLGGGGADGPPAPTPLCGQSARRSCPQPRHQGGRRKPLALRGGCSSFDRADSLTTRLLAGRPDGCRAAARA</sequence>
<name>A0A914WTY0_9BILA</name>
<feature type="compositionally biased region" description="Polar residues" evidence="1">
    <location>
        <begin position="68"/>
        <end position="80"/>
    </location>
</feature>
<dbReference type="WBParaSite" id="PSAMB.scaffold537size47759.g6934.t1">
    <property type="protein sequence ID" value="PSAMB.scaffold537size47759.g6934.t1"/>
    <property type="gene ID" value="PSAMB.scaffold537size47759.g6934"/>
</dbReference>
<keyword evidence="2" id="KW-1185">Reference proteome</keyword>
<organism evidence="2 3">
    <name type="scientific">Plectus sambesii</name>
    <dbReference type="NCBI Taxonomy" id="2011161"/>
    <lineage>
        <taxon>Eukaryota</taxon>
        <taxon>Metazoa</taxon>
        <taxon>Ecdysozoa</taxon>
        <taxon>Nematoda</taxon>
        <taxon>Chromadorea</taxon>
        <taxon>Plectida</taxon>
        <taxon>Plectina</taxon>
        <taxon>Plectoidea</taxon>
        <taxon>Plectidae</taxon>
        <taxon>Plectus</taxon>
    </lineage>
</organism>
<accession>A0A914WTY0</accession>
<feature type="region of interest" description="Disordered" evidence="1">
    <location>
        <begin position="135"/>
        <end position="188"/>
    </location>
</feature>
<feature type="region of interest" description="Disordered" evidence="1">
    <location>
        <begin position="1"/>
        <end position="29"/>
    </location>
</feature>
<evidence type="ECO:0000313" key="2">
    <source>
        <dbReference type="Proteomes" id="UP000887566"/>
    </source>
</evidence>
<evidence type="ECO:0000313" key="3">
    <source>
        <dbReference type="WBParaSite" id="PSAMB.scaffold537size47759.g6934.t1"/>
    </source>
</evidence>
<protein>
    <submittedName>
        <fullName evidence="3">Uncharacterized protein</fullName>
    </submittedName>
</protein>
<dbReference type="Proteomes" id="UP000887566">
    <property type="component" value="Unplaced"/>
</dbReference>
<proteinExistence type="predicted"/>
<reference evidence="3" key="1">
    <citation type="submission" date="2022-11" db="UniProtKB">
        <authorList>
            <consortium name="WormBaseParasite"/>
        </authorList>
    </citation>
    <scope>IDENTIFICATION</scope>
</reference>
<evidence type="ECO:0000256" key="1">
    <source>
        <dbReference type="SAM" id="MobiDB-lite"/>
    </source>
</evidence>
<feature type="region of interest" description="Disordered" evidence="1">
    <location>
        <begin position="68"/>
        <end position="114"/>
    </location>
</feature>
<dbReference type="AlphaFoldDB" id="A0A914WTY0"/>